<comment type="caution">
    <text evidence="4">The sequence shown here is derived from an EMBL/GenBank/DDBJ whole genome shotgun (WGS) entry which is preliminary data.</text>
</comment>
<sequence>MNFKIYIIRHGRTKENYRGIITGLLPGSLDKVGKKQAELLGKFLASKDISIIFSSDLQRTIETTNILNSSFEIPAEVIYSELLREVDFGDYTGKKIAEVDWNNLPENYENFSQTTKRAQEFFTILKNKIKERKFEGNVLIVTHRIFINAITNTIGGLENEEMIEQENNSVNIITLDETFNTISHKKIHI</sequence>
<dbReference type="SMART" id="SM00855">
    <property type="entry name" value="PGAM"/>
    <property type="match status" value="1"/>
</dbReference>
<feature type="binding site" evidence="3">
    <location>
        <position position="59"/>
    </location>
    <ligand>
        <name>substrate</name>
    </ligand>
</feature>
<dbReference type="PANTHER" id="PTHR46517">
    <property type="entry name" value="FRUCTOSE-2,6-BISPHOSPHATASE TIGAR"/>
    <property type="match status" value="1"/>
</dbReference>
<dbReference type="SUPFAM" id="SSF53254">
    <property type="entry name" value="Phosphoglycerate mutase-like"/>
    <property type="match status" value="1"/>
</dbReference>
<evidence type="ECO:0000313" key="4">
    <source>
        <dbReference type="EMBL" id="MCA9380466.1"/>
    </source>
</evidence>
<dbReference type="CDD" id="cd07067">
    <property type="entry name" value="HP_PGM_like"/>
    <property type="match status" value="1"/>
</dbReference>
<feature type="binding site" evidence="3">
    <location>
        <begin position="9"/>
        <end position="16"/>
    </location>
    <ligand>
        <name>substrate</name>
    </ligand>
</feature>
<feature type="active site" description="Tele-phosphohistidine intermediate" evidence="2">
    <location>
        <position position="10"/>
    </location>
</feature>
<evidence type="ECO:0000256" key="1">
    <source>
        <dbReference type="ARBA" id="ARBA00022801"/>
    </source>
</evidence>
<reference evidence="4" key="2">
    <citation type="journal article" date="2021" name="Microbiome">
        <title>Successional dynamics and alternative stable states in a saline activated sludge microbial community over 9 years.</title>
        <authorList>
            <person name="Wang Y."/>
            <person name="Ye J."/>
            <person name="Ju F."/>
            <person name="Liu L."/>
            <person name="Boyd J.A."/>
            <person name="Deng Y."/>
            <person name="Parks D.H."/>
            <person name="Jiang X."/>
            <person name="Yin X."/>
            <person name="Woodcroft B.J."/>
            <person name="Tyson G.W."/>
            <person name="Hugenholtz P."/>
            <person name="Polz M.F."/>
            <person name="Zhang T."/>
        </authorList>
    </citation>
    <scope>NUCLEOTIDE SEQUENCE</scope>
    <source>
        <strain evidence="4">HKST-UBA15</strain>
    </source>
</reference>
<evidence type="ECO:0000256" key="3">
    <source>
        <dbReference type="PIRSR" id="PIRSR613078-2"/>
    </source>
</evidence>
<feature type="active site" description="Proton donor/acceptor" evidence="2">
    <location>
        <position position="85"/>
    </location>
</feature>
<dbReference type="GO" id="GO:0005829">
    <property type="term" value="C:cytosol"/>
    <property type="evidence" value="ECO:0007669"/>
    <property type="project" value="TreeGrafter"/>
</dbReference>
<proteinExistence type="predicted"/>
<protein>
    <submittedName>
        <fullName evidence="4">Histidine phosphatase family protein</fullName>
    </submittedName>
</protein>
<reference evidence="4" key="1">
    <citation type="submission" date="2020-04" db="EMBL/GenBank/DDBJ databases">
        <authorList>
            <person name="Zhang T."/>
        </authorList>
    </citation>
    <scope>NUCLEOTIDE SEQUENCE</scope>
    <source>
        <strain evidence="4">HKST-UBA15</strain>
    </source>
</reference>
<keyword evidence="1" id="KW-0378">Hydrolase</keyword>
<dbReference type="InterPro" id="IPR029033">
    <property type="entry name" value="His_PPase_superfam"/>
</dbReference>
<dbReference type="Gene3D" id="3.40.50.1240">
    <property type="entry name" value="Phosphoglycerate mutase-like"/>
    <property type="match status" value="1"/>
</dbReference>
<dbReference type="Proteomes" id="UP000745577">
    <property type="component" value="Unassembled WGS sequence"/>
</dbReference>
<dbReference type="InterPro" id="IPR013078">
    <property type="entry name" value="His_Pase_superF_clade-1"/>
</dbReference>
<dbReference type="AlphaFoldDB" id="A0A955I9V9"/>
<dbReference type="EMBL" id="JAGQLL010000067">
    <property type="protein sequence ID" value="MCA9380466.1"/>
    <property type="molecule type" value="Genomic_DNA"/>
</dbReference>
<dbReference type="Pfam" id="PF00300">
    <property type="entry name" value="His_Phos_1"/>
    <property type="match status" value="1"/>
</dbReference>
<feature type="binding site" evidence="3">
    <location>
        <begin position="22"/>
        <end position="23"/>
    </location>
    <ligand>
        <name>substrate</name>
    </ligand>
</feature>
<dbReference type="PANTHER" id="PTHR46517:SF1">
    <property type="entry name" value="FRUCTOSE-2,6-BISPHOSPHATASE TIGAR"/>
    <property type="match status" value="1"/>
</dbReference>
<dbReference type="GO" id="GO:0004331">
    <property type="term" value="F:fructose-2,6-bisphosphate 2-phosphatase activity"/>
    <property type="evidence" value="ECO:0007669"/>
    <property type="project" value="TreeGrafter"/>
</dbReference>
<evidence type="ECO:0000313" key="5">
    <source>
        <dbReference type="Proteomes" id="UP000745577"/>
    </source>
</evidence>
<evidence type="ECO:0000256" key="2">
    <source>
        <dbReference type="PIRSR" id="PIRSR613078-1"/>
    </source>
</evidence>
<name>A0A955I9V9_9BACT</name>
<dbReference type="InterPro" id="IPR051695">
    <property type="entry name" value="Phosphoglycerate_Mutase"/>
</dbReference>
<gene>
    <name evidence="4" type="ORF">KC675_04780</name>
</gene>
<accession>A0A955I9V9</accession>
<organism evidence="4 5">
    <name type="scientific">Candidatus Dojkabacteria bacterium</name>
    <dbReference type="NCBI Taxonomy" id="2099670"/>
    <lineage>
        <taxon>Bacteria</taxon>
        <taxon>Candidatus Dojkabacteria</taxon>
    </lineage>
</organism>
<dbReference type="PIRSF" id="PIRSF000709">
    <property type="entry name" value="6PFK_2-Ptase"/>
    <property type="match status" value="1"/>
</dbReference>
<dbReference type="GO" id="GO:0043456">
    <property type="term" value="P:regulation of pentose-phosphate shunt"/>
    <property type="evidence" value="ECO:0007669"/>
    <property type="project" value="TreeGrafter"/>
</dbReference>
<dbReference type="GO" id="GO:0045820">
    <property type="term" value="P:negative regulation of glycolytic process"/>
    <property type="evidence" value="ECO:0007669"/>
    <property type="project" value="TreeGrafter"/>
</dbReference>